<keyword evidence="2" id="KW-0808">Transferase</keyword>
<proteinExistence type="predicted"/>
<dbReference type="OrthoDB" id="1814359at2"/>
<evidence type="ECO:0000313" key="2">
    <source>
        <dbReference type="EMBL" id="QEA17209.1"/>
    </source>
</evidence>
<dbReference type="AlphaFoldDB" id="A0A5B8S6I3"/>
<dbReference type="GO" id="GO:0016740">
    <property type="term" value="F:transferase activity"/>
    <property type="evidence" value="ECO:0007669"/>
    <property type="project" value="UniProtKB-KW"/>
</dbReference>
<keyword evidence="3" id="KW-1185">Reference proteome</keyword>
<evidence type="ECO:0000313" key="3">
    <source>
        <dbReference type="Proteomes" id="UP000321172"/>
    </source>
</evidence>
<dbReference type="Proteomes" id="UP000321172">
    <property type="component" value="Chromosome"/>
</dbReference>
<dbReference type="RefSeq" id="WP_147091288.1">
    <property type="nucleotide sequence ID" value="NZ_BAABJD010000002.1"/>
</dbReference>
<reference evidence="2 3" key="1">
    <citation type="journal article" date="2013" name="J. Microbiol. Biotechnol.">
        <title>Novosphingobium ginsenosidimutans sp. nov., with the ability to convert ginsenoside.</title>
        <authorList>
            <person name="Kim J.K."/>
            <person name="He D."/>
            <person name="Liu Q.M."/>
            <person name="Park H.Y."/>
            <person name="Jung M.S."/>
            <person name="Yoon M.H."/>
            <person name="Kim S.C."/>
            <person name="Im W.T."/>
        </authorList>
    </citation>
    <scope>NUCLEOTIDE SEQUENCE [LARGE SCALE GENOMIC DNA]</scope>
    <source>
        <strain evidence="2 3">FW-6</strain>
    </source>
</reference>
<feature type="domain" description="Polysaccharide pyruvyl transferase" evidence="1">
    <location>
        <begin position="72"/>
        <end position="317"/>
    </location>
</feature>
<name>A0A5B8S6I3_9SPHN</name>
<sequence length="389" mass="41726">MRSVTIGLLWHSVNSGNLGVGALTIGNMALIRQAAEAAGIRPRFVILGFVDPGRALYVDGPDVEIVALNSRAMLPGGAFTRAVRSCDCIIDIGGGDSFTDIYGAKRFAFLWGSKAIVLMQGKPLILAPQTIGPFTKTVQTRLAAWAMTRAQAVFCRDPISFAFAQTMAPATRLYQSVDVAFALPFEKPAPQPGKARIGINVSGLLYNRGYDRSSSFGMEIDYPVYVDRLLAALEGREDLEVTIVPHVLSDATPVDDDRRVADMLTARHPWLRRSPDFADPVSAKSFISGLDFLTGARMHACIAAYSSGVPVLPLAYSRKFTGLFEGALAYPHVIPVTGVPTEKAVDLTIEAIAGRDKLAASIGRGSAAVAALLRSYVDHLAEFLAITAR</sequence>
<gene>
    <name evidence="2" type="ORF">FRF71_14295</name>
</gene>
<organism evidence="2 3">
    <name type="scientific">Novosphingobium ginsenosidimutans</name>
    <dbReference type="NCBI Taxonomy" id="1176536"/>
    <lineage>
        <taxon>Bacteria</taxon>
        <taxon>Pseudomonadati</taxon>
        <taxon>Pseudomonadota</taxon>
        <taxon>Alphaproteobacteria</taxon>
        <taxon>Sphingomonadales</taxon>
        <taxon>Sphingomonadaceae</taxon>
        <taxon>Novosphingobium</taxon>
    </lineage>
</organism>
<evidence type="ECO:0000259" key="1">
    <source>
        <dbReference type="Pfam" id="PF04230"/>
    </source>
</evidence>
<accession>A0A5B8S6I3</accession>
<dbReference type="InterPro" id="IPR007345">
    <property type="entry name" value="Polysacch_pyruvyl_Trfase"/>
</dbReference>
<dbReference type="PANTHER" id="PTHR36836:SF1">
    <property type="entry name" value="COLANIC ACID BIOSYNTHESIS PROTEIN WCAK"/>
    <property type="match status" value="1"/>
</dbReference>
<dbReference type="KEGG" id="ngf:FRF71_14295"/>
<protein>
    <submittedName>
        <fullName evidence="2">Polysaccharide pyruvyl transferase family protein</fullName>
    </submittedName>
</protein>
<dbReference type="Pfam" id="PF04230">
    <property type="entry name" value="PS_pyruv_trans"/>
    <property type="match status" value="1"/>
</dbReference>
<dbReference type="EMBL" id="CP042345">
    <property type="protein sequence ID" value="QEA17209.1"/>
    <property type="molecule type" value="Genomic_DNA"/>
</dbReference>
<dbReference type="PANTHER" id="PTHR36836">
    <property type="entry name" value="COLANIC ACID BIOSYNTHESIS PROTEIN WCAK"/>
    <property type="match status" value="1"/>
</dbReference>